<gene>
    <name evidence="4" type="ORF">MAR_018769</name>
</gene>
<feature type="coiled-coil region" evidence="2">
    <location>
        <begin position="254"/>
        <end position="281"/>
    </location>
</feature>
<dbReference type="Proteomes" id="UP001164746">
    <property type="component" value="Chromosome 6"/>
</dbReference>
<evidence type="ECO:0000313" key="5">
    <source>
        <dbReference type="Proteomes" id="UP001164746"/>
    </source>
</evidence>
<keyword evidence="1" id="KW-0862">Zinc</keyword>
<keyword evidence="5" id="KW-1185">Reference proteome</keyword>
<evidence type="ECO:0000256" key="2">
    <source>
        <dbReference type="SAM" id="Coils"/>
    </source>
</evidence>
<feature type="domain" description="B box-type" evidence="3">
    <location>
        <begin position="537"/>
        <end position="582"/>
    </location>
</feature>
<evidence type="ECO:0000313" key="4">
    <source>
        <dbReference type="EMBL" id="WAR08811.1"/>
    </source>
</evidence>
<dbReference type="PROSITE" id="PS50119">
    <property type="entry name" value="ZF_BBOX"/>
    <property type="match status" value="1"/>
</dbReference>
<keyword evidence="2" id="KW-0175">Coiled coil</keyword>
<dbReference type="EMBL" id="CP111017">
    <property type="protein sequence ID" value="WAR08811.1"/>
    <property type="molecule type" value="Genomic_DNA"/>
</dbReference>
<evidence type="ECO:0000256" key="1">
    <source>
        <dbReference type="PROSITE-ProRule" id="PRU00024"/>
    </source>
</evidence>
<keyword evidence="1" id="KW-0479">Metal-binding</keyword>
<dbReference type="SUPFAM" id="SSF101898">
    <property type="entry name" value="NHL repeat"/>
    <property type="match status" value="1"/>
</dbReference>
<dbReference type="Gene3D" id="2.120.10.30">
    <property type="entry name" value="TolB, C-terminal domain"/>
    <property type="match status" value="1"/>
</dbReference>
<evidence type="ECO:0000259" key="3">
    <source>
        <dbReference type="PROSITE" id="PS50119"/>
    </source>
</evidence>
<keyword evidence="1" id="KW-0863">Zinc-finger</keyword>
<sequence>MMSHSGVLNDVDRYNNVLQIVMRCCVKIKRKLLSTFACSLGYTSIDQFLVNEKYVILKMPFASSQQSQDLLYPQPSGSPTNIDQWDMSLLNCVFTHIQRKIIIREINNPIDDELKTHKVKVLATSVGQTNEYKLYPKSGKPTDLEGWTMPICSCLLSVLFPRPQPLIVHLAQLFNGIREVRNDLCHTERAEMSIPDYNKSLTMLSSFIETGLRFIDDCHFSNEMRQSYEDIINGKMNSFLLEDHRYLKKSYDRDEEFTKRLENIEKEVKELKETFQNGNGILTLRIFFANLSDEQKHLLYSTYLESFLKRLQTNTPQIEDKENEHLKLQIIHASDQAWDILNNLFEGRQVLAAKKNCFEVKLGFDSNLWMWKFIKDYLSGRLDTLFDPIQTDLRNIEGFESTEIRIILPNVFNSLRIAGVQDQVFKDNMLYVVEVLYQCSLSESLQSKGKAAQIAMVNQGTQTTFGTTMSTSSHEDAEKGTEYTMKAMAERNNEHWLGEFGPSLKQNNKDLPEYVAESPVNCGEEAPVLKQDPRMNLQSYICESCSKVQKKVLSKSFCTDCKEALCDECAQTHTKEHKIIPKGRFTKSTAESKLQLTVESPIQIKRSSDVFDCWLTGMVLLPEHKLLLADFDNSSIKLVDLQLCNVMFVLKLSGKPWDMCLLSNGMVAVTIPNKAYIQLLKVDTEVSLASTIVVNGDCRGISFYEDSLIISYRKGEVEKLHLNGTVIKTLSKNSSGKPAFSRPFYLTAVSENQEGAIYVSDHLKNSVTKLDMELNILQIFCHSELKKPMGMTVADNYLLICAKKTGKIICLDMSTDTLCPISVLEEKIPEPINICFSPLIGQLFVSGGEADSDIMINEVQVYNAS</sequence>
<dbReference type="InterPro" id="IPR000315">
    <property type="entry name" value="Znf_B-box"/>
</dbReference>
<name>A0ABY7EJ33_MYAAR</name>
<dbReference type="InterPro" id="IPR011042">
    <property type="entry name" value="6-blade_b-propeller_TolB-like"/>
</dbReference>
<reference evidence="4" key="1">
    <citation type="submission" date="2022-11" db="EMBL/GenBank/DDBJ databases">
        <title>Centuries of genome instability and evolution in soft-shell clam transmissible cancer (bioRxiv).</title>
        <authorList>
            <person name="Hart S.F.M."/>
            <person name="Yonemitsu M.A."/>
            <person name="Giersch R.M."/>
            <person name="Beal B.F."/>
            <person name="Arriagada G."/>
            <person name="Davis B.W."/>
            <person name="Ostrander E.A."/>
            <person name="Goff S.P."/>
            <person name="Metzger M.J."/>
        </authorList>
    </citation>
    <scope>NUCLEOTIDE SEQUENCE</scope>
    <source>
        <strain evidence="4">MELC-2E11</strain>
        <tissue evidence="4">Siphon/mantle</tissue>
    </source>
</reference>
<protein>
    <recommendedName>
        <fullName evidence="3">B box-type domain-containing protein</fullName>
    </recommendedName>
</protein>
<accession>A0ABY7EJ33</accession>
<organism evidence="4 5">
    <name type="scientific">Mya arenaria</name>
    <name type="common">Soft-shell clam</name>
    <dbReference type="NCBI Taxonomy" id="6604"/>
    <lineage>
        <taxon>Eukaryota</taxon>
        <taxon>Metazoa</taxon>
        <taxon>Spiralia</taxon>
        <taxon>Lophotrochozoa</taxon>
        <taxon>Mollusca</taxon>
        <taxon>Bivalvia</taxon>
        <taxon>Autobranchia</taxon>
        <taxon>Heteroconchia</taxon>
        <taxon>Euheterodonta</taxon>
        <taxon>Imparidentia</taxon>
        <taxon>Neoheterodontei</taxon>
        <taxon>Myida</taxon>
        <taxon>Myoidea</taxon>
        <taxon>Myidae</taxon>
        <taxon>Mya</taxon>
    </lineage>
</organism>
<proteinExistence type="predicted"/>